<evidence type="ECO:0000313" key="4">
    <source>
        <dbReference type="Proteomes" id="UP000002620"/>
    </source>
</evidence>
<evidence type="ECO:0000256" key="2">
    <source>
        <dbReference type="SAM" id="MobiDB-lite"/>
    </source>
</evidence>
<sequence length="230" mass="25837">MSLLEKAEGIYREAQELLKEYETALLEAVQVKEALAAAEELKKKVEARVLAEVASNGELKNESQRKAKLSELLEGNQEFQEAVSAASSSRKKLAQLEARAEVLKYRLRLAHAFLGVFQGAALLPAAQLSTAQATATQTTATQAAGREPAEEPGEQEQRKKALEILRRWFEKHGQLRVTDLPLLRKELERAGIKEFDFRPLLRHLEERGKLRREFLQSLGVDVWVPARKSA</sequence>
<reference evidence="3 4" key="1">
    <citation type="submission" date="2009-10" db="EMBL/GenBank/DDBJ databases">
        <title>Complete sequence of chromosome of Ammonifex degensii KC4.</title>
        <authorList>
            <consortium name="US DOE Joint Genome Institute"/>
            <person name="Kerfeld C."/>
            <person name="Goodner B."/>
            <person name="Huber H."/>
            <person name="Stetter K."/>
            <person name="Lucas S."/>
            <person name="Copeland A."/>
            <person name="Lapidus A."/>
            <person name="Glavina del Rio T."/>
            <person name="Dalin E."/>
            <person name="Tice H."/>
            <person name="Bruce D."/>
            <person name="Goodwin L."/>
            <person name="Pitluck S."/>
            <person name="Saunders E."/>
            <person name="Brettin T."/>
            <person name="Detter J.C."/>
            <person name="Han C."/>
            <person name="Larimer F."/>
            <person name="Land M."/>
            <person name="Hauser L."/>
            <person name="Kyrpides N."/>
            <person name="Ovchinnikova G."/>
            <person name="Richardson P."/>
        </authorList>
    </citation>
    <scope>NUCLEOTIDE SEQUENCE [LARGE SCALE GENOMIC DNA]</scope>
    <source>
        <strain evidence="4">DSM 10501 / KC4</strain>
    </source>
</reference>
<proteinExistence type="predicted"/>
<evidence type="ECO:0000256" key="1">
    <source>
        <dbReference type="SAM" id="Coils"/>
    </source>
</evidence>
<feature type="region of interest" description="Disordered" evidence="2">
    <location>
        <begin position="137"/>
        <end position="157"/>
    </location>
</feature>
<name>C9RC62_AMMDK</name>
<accession>C9RC62</accession>
<keyword evidence="4" id="KW-1185">Reference proteome</keyword>
<organism evidence="3 4">
    <name type="scientific">Ammonifex degensii (strain DSM 10501 / KC4)</name>
    <dbReference type="NCBI Taxonomy" id="429009"/>
    <lineage>
        <taxon>Bacteria</taxon>
        <taxon>Bacillati</taxon>
        <taxon>Bacillota</taxon>
        <taxon>Clostridia</taxon>
        <taxon>Thermoanaerobacterales</taxon>
        <taxon>Thermoanaerobacteraceae</taxon>
        <taxon>Ammonifex</taxon>
    </lineage>
</organism>
<gene>
    <name evidence="3" type="ordered locus">Adeg_0692</name>
</gene>
<dbReference type="KEGG" id="adg:Adeg_0692"/>
<dbReference type="STRING" id="429009.Adeg_0692"/>
<feature type="coiled-coil region" evidence="1">
    <location>
        <begin position="4"/>
        <end position="48"/>
    </location>
</feature>
<dbReference type="Proteomes" id="UP000002620">
    <property type="component" value="Chromosome"/>
</dbReference>
<keyword evidence="1" id="KW-0175">Coiled coil</keyword>
<dbReference type="AlphaFoldDB" id="C9RC62"/>
<protein>
    <submittedName>
        <fullName evidence="3">Uncharacterized protein</fullName>
    </submittedName>
</protein>
<dbReference type="RefSeq" id="WP_015738717.1">
    <property type="nucleotide sequence ID" value="NC_013385.1"/>
</dbReference>
<evidence type="ECO:0000313" key="3">
    <source>
        <dbReference type="EMBL" id="ACX51839.1"/>
    </source>
</evidence>
<dbReference type="EMBL" id="CP001785">
    <property type="protein sequence ID" value="ACX51839.1"/>
    <property type="molecule type" value="Genomic_DNA"/>
</dbReference>
<dbReference type="HOGENOM" id="CLU_1202775_0_0_9"/>
<feature type="compositionally biased region" description="Low complexity" evidence="2">
    <location>
        <begin position="137"/>
        <end position="146"/>
    </location>
</feature>